<accession>A0A1V8SSN8</accession>
<evidence type="ECO:0000313" key="3">
    <source>
        <dbReference type="Proteomes" id="UP000192596"/>
    </source>
</evidence>
<organism evidence="2 3">
    <name type="scientific">Cryoendolithus antarcticus</name>
    <dbReference type="NCBI Taxonomy" id="1507870"/>
    <lineage>
        <taxon>Eukaryota</taxon>
        <taxon>Fungi</taxon>
        <taxon>Dikarya</taxon>
        <taxon>Ascomycota</taxon>
        <taxon>Pezizomycotina</taxon>
        <taxon>Dothideomycetes</taxon>
        <taxon>Dothideomycetidae</taxon>
        <taxon>Cladosporiales</taxon>
        <taxon>Cladosporiaceae</taxon>
        <taxon>Cryoendolithus</taxon>
    </lineage>
</organism>
<reference evidence="3" key="1">
    <citation type="submission" date="2017-03" db="EMBL/GenBank/DDBJ databases">
        <title>Genomes of endolithic fungi from Antarctica.</title>
        <authorList>
            <person name="Coleine C."/>
            <person name="Masonjones S."/>
            <person name="Stajich J.E."/>
        </authorList>
    </citation>
    <scope>NUCLEOTIDE SEQUENCE [LARGE SCALE GENOMIC DNA]</scope>
    <source>
        <strain evidence="3">CCFEE 5527</strain>
    </source>
</reference>
<dbReference type="OrthoDB" id="25029at2759"/>
<sequence length="302" mass="32368">MADEDLVERLEHLDMSPRPRKLTNTKSTNLLEIDGRTLEGGGQLLRLSLTLFALTSRPVHISNIRGKRKPKPGLKAQHLACVQWLARACNATVIGAEKGSTDLVFTPGKVNGNSPVYAKSTTTGVWESEVAIGTAGSTGLLLQAILPFILFSPPRNETGEAETASDSTACLYILITATVTPSPLPGSAKPTPAPYILATDHLPERKTPPARSSKFVIDAATRCVNELCALWTSGARADEHLGDQLVVFQALAEGRSEVFGGDGREISLHARTAEWVAKEVLGVRCRDDGIEGIGFEGTRFDS</sequence>
<gene>
    <name evidence="2" type="ORF">B0A48_11761</name>
</gene>
<dbReference type="SUPFAM" id="SSF55205">
    <property type="entry name" value="EPT/RTPC-like"/>
    <property type="match status" value="1"/>
</dbReference>
<keyword evidence="3" id="KW-1185">Reference proteome</keyword>
<dbReference type="PANTHER" id="PTHR11096:SF0">
    <property type="entry name" value="RNA 3'-TERMINAL PHOSPHATE CYCLASE"/>
    <property type="match status" value="1"/>
</dbReference>
<feature type="domain" description="RNA 3'-terminal phosphate cyclase" evidence="1">
    <location>
        <begin position="38"/>
        <end position="285"/>
    </location>
</feature>
<dbReference type="Gene3D" id="3.65.10.20">
    <property type="entry name" value="RNA 3'-terminal phosphate cyclase domain"/>
    <property type="match status" value="2"/>
</dbReference>
<dbReference type="InterPro" id="IPR037136">
    <property type="entry name" value="RNA3'_phos_cyclase_dom_sf"/>
</dbReference>
<name>A0A1V8SSN8_9PEZI</name>
<comment type="caution">
    <text evidence="2">The sequence shown here is derived from an EMBL/GenBank/DDBJ whole genome shotgun (WGS) entry which is preliminary data.</text>
</comment>
<dbReference type="InterPro" id="IPR000228">
    <property type="entry name" value="RNA3'_term_phos_cyc"/>
</dbReference>
<dbReference type="AlphaFoldDB" id="A0A1V8SSN8"/>
<dbReference type="STRING" id="1507870.A0A1V8SSN8"/>
<dbReference type="GO" id="GO:0005634">
    <property type="term" value="C:nucleus"/>
    <property type="evidence" value="ECO:0007669"/>
    <property type="project" value="TreeGrafter"/>
</dbReference>
<evidence type="ECO:0000313" key="2">
    <source>
        <dbReference type="EMBL" id="OQO02207.1"/>
    </source>
</evidence>
<protein>
    <recommendedName>
        <fullName evidence="1">RNA 3'-terminal phosphate cyclase domain-containing protein</fullName>
    </recommendedName>
</protein>
<dbReference type="Pfam" id="PF01137">
    <property type="entry name" value="RTC"/>
    <property type="match status" value="1"/>
</dbReference>
<dbReference type="GO" id="GO:0003963">
    <property type="term" value="F:RNA-3'-phosphate cyclase activity"/>
    <property type="evidence" value="ECO:0007669"/>
    <property type="project" value="TreeGrafter"/>
</dbReference>
<dbReference type="Proteomes" id="UP000192596">
    <property type="component" value="Unassembled WGS sequence"/>
</dbReference>
<dbReference type="EMBL" id="NAJO01000028">
    <property type="protein sequence ID" value="OQO02207.1"/>
    <property type="molecule type" value="Genomic_DNA"/>
</dbReference>
<dbReference type="PANTHER" id="PTHR11096">
    <property type="entry name" value="RNA 3' TERMINAL PHOSPHATE CYCLASE"/>
    <property type="match status" value="1"/>
</dbReference>
<dbReference type="InterPro" id="IPR013792">
    <property type="entry name" value="RNA3'P_cycl/enolpyr_Trfase_a/b"/>
</dbReference>
<proteinExistence type="predicted"/>
<dbReference type="InterPro" id="IPR023797">
    <property type="entry name" value="RNA3'_phos_cyclase_dom"/>
</dbReference>
<evidence type="ECO:0000259" key="1">
    <source>
        <dbReference type="Pfam" id="PF01137"/>
    </source>
</evidence>
<dbReference type="GO" id="GO:0006396">
    <property type="term" value="P:RNA processing"/>
    <property type="evidence" value="ECO:0007669"/>
    <property type="project" value="InterPro"/>
</dbReference>
<dbReference type="InParanoid" id="A0A1V8SSN8"/>